<evidence type="ECO:0000313" key="1">
    <source>
        <dbReference type="EMBL" id="RZS94188.1"/>
    </source>
</evidence>
<sequence>MRIKKAAGKVYGAAMTVAEKKAMNLEIQRQLAEYDKKHATEIDALILWVLHSEFGFGEKRLRRFYDRFDKAIAELLERYVMDEDDKVWLCTYLLKQYGIDLEKWREEGGEKSFDG</sequence>
<keyword evidence="2" id="KW-1185">Reference proteome</keyword>
<name>A0A4Q7P420_9FIRM</name>
<dbReference type="RefSeq" id="WP_130435813.1">
    <property type="nucleotide sequence ID" value="NZ_SGXF01000005.1"/>
</dbReference>
<dbReference type="EMBL" id="SGXF01000005">
    <property type="protein sequence ID" value="RZS94188.1"/>
    <property type="molecule type" value="Genomic_DNA"/>
</dbReference>
<comment type="caution">
    <text evidence="1">The sequence shown here is derived from an EMBL/GenBank/DDBJ whole genome shotgun (WGS) entry which is preliminary data.</text>
</comment>
<dbReference type="Proteomes" id="UP000292927">
    <property type="component" value="Unassembled WGS sequence"/>
</dbReference>
<dbReference type="OrthoDB" id="1975547at2"/>
<reference evidence="1 2" key="1">
    <citation type="submission" date="2019-02" db="EMBL/GenBank/DDBJ databases">
        <title>Genomic Encyclopedia of Type Strains, Phase IV (KMG-IV): sequencing the most valuable type-strain genomes for metagenomic binning, comparative biology and taxonomic classification.</title>
        <authorList>
            <person name="Goeker M."/>
        </authorList>
    </citation>
    <scope>NUCLEOTIDE SEQUENCE [LARGE SCALE GENOMIC DNA]</scope>
    <source>
        <strain evidence="1 2">DSM 29486</strain>
    </source>
</reference>
<organism evidence="1 2">
    <name type="scientific">Cuneatibacter caecimuris</name>
    <dbReference type="NCBI Taxonomy" id="1796618"/>
    <lineage>
        <taxon>Bacteria</taxon>
        <taxon>Bacillati</taxon>
        <taxon>Bacillota</taxon>
        <taxon>Clostridia</taxon>
        <taxon>Lachnospirales</taxon>
        <taxon>Lachnospiraceae</taxon>
        <taxon>Cuneatibacter</taxon>
    </lineage>
</organism>
<evidence type="ECO:0000313" key="2">
    <source>
        <dbReference type="Proteomes" id="UP000292927"/>
    </source>
</evidence>
<gene>
    <name evidence="1" type="ORF">EV209_2558</name>
</gene>
<protein>
    <submittedName>
        <fullName evidence="1">Uncharacterized protein</fullName>
    </submittedName>
</protein>
<proteinExistence type="predicted"/>
<dbReference type="AlphaFoldDB" id="A0A4Q7P420"/>
<accession>A0A4Q7P420</accession>